<dbReference type="RefSeq" id="WP_405338271.1">
    <property type="nucleotide sequence ID" value="NZ_JBANFI010000003.1"/>
</dbReference>
<dbReference type="PANTHER" id="PTHR43788">
    <property type="entry name" value="DNA2/NAM7 HELICASE FAMILY MEMBER"/>
    <property type="match status" value="1"/>
</dbReference>
<keyword evidence="2 11" id="KW-0547">Nucleotide-binding</keyword>
<evidence type="ECO:0000256" key="1">
    <source>
        <dbReference type="ARBA" id="ARBA00022722"/>
    </source>
</evidence>
<dbReference type="InterPro" id="IPR027417">
    <property type="entry name" value="P-loop_NTPase"/>
</dbReference>
<dbReference type="InterPro" id="IPR041851">
    <property type="entry name" value="RecD_N_sf"/>
</dbReference>
<evidence type="ECO:0000313" key="14">
    <source>
        <dbReference type="EMBL" id="MFK7160501.1"/>
    </source>
</evidence>
<dbReference type="CDD" id="cd17933">
    <property type="entry name" value="DEXSc_RecD-like"/>
    <property type="match status" value="1"/>
</dbReference>
<dbReference type="Pfam" id="PF13538">
    <property type="entry name" value="UvrD_C_2"/>
    <property type="match status" value="1"/>
</dbReference>
<keyword evidence="6 11" id="KW-0269">Exonuclease</keyword>
<evidence type="ECO:0000256" key="5">
    <source>
        <dbReference type="ARBA" id="ARBA00022806"/>
    </source>
</evidence>
<comment type="miscellaneous">
    <text evidence="11">In the RecBCD complex, RecB has a slow 3'-5' helicase, an exonuclease activity and loads RecA onto ssDNA, RecD has a fast 5'-3' helicase activity, while RecC stimulates the ATPase and processivity of the RecB helicase and contributes to recognition of the Chi site.</text>
</comment>
<dbReference type="Pfam" id="PF13245">
    <property type="entry name" value="AAA_19"/>
    <property type="match status" value="1"/>
</dbReference>
<evidence type="ECO:0000256" key="9">
    <source>
        <dbReference type="ARBA" id="ARBA00023204"/>
    </source>
</evidence>
<evidence type="ECO:0000256" key="8">
    <source>
        <dbReference type="ARBA" id="ARBA00023125"/>
    </source>
</evidence>
<evidence type="ECO:0000313" key="15">
    <source>
        <dbReference type="Proteomes" id="UP001621714"/>
    </source>
</evidence>
<comment type="function">
    <text evidence="11">A helicase/nuclease that prepares dsDNA breaks (DSB) for recombinational DNA repair. Binds to DSBs and unwinds DNA via a highly rapid and processive ATP-dependent bidirectional helicase activity. Unwinds dsDNA until it encounters a Chi (crossover hotspot instigator) sequence from the 3' direction. Cuts ssDNA a few nucleotides 3' to the Chi site. The properties and activities of the enzyme are changed at Chi. The Chi-altered holoenzyme produces a long 3'-ssDNA overhang and facilitates RecA-binding to the ssDNA for homologous DNA recombination and repair. Holoenzyme degrades any linearized DNA that is unable to undergo homologous recombination. In the holoenzyme this subunit has ssDNA-dependent ATPase and 5'-3' helicase activity. When added to pre-assembled RecBC greatly stimulates nuclease activity and augments holoenzyme processivity. Negatively regulates the RecA-loading ability of RecBCD.</text>
</comment>
<reference evidence="14 15" key="1">
    <citation type="submission" date="2024-02" db="EMBL/GenBank/DDBJ databases">
        <title>Marinospirillum sp. MEB 164 isolated from Lonar lake sediment.</title>
        <authorList>
            <person name="Joshi A."/>
            <person name="Thite S."/>
        </authorList>
    </citation>
    <scope>NUCLEOTIDE SEQUENCE [LARGE SCALE GENOMIC DNA]</scope>
    <source>
        <strain evidence="14 15">MEB164</strain>
    </source>
</reference>
<dbReference type="Proteomes" id="UP001621714">
    <property type="component" value="Unassembled WGS sequence"/>
</dbReference>
<dbReference type="InterPro" id="IPR006344">
    <property type="entry name" value="RecD"/>
</dbReference>
<dbReference type="InterPro" id="IPR049550">
    <property type="entry name" value="RecD_N"/>
</dbReference>
<comment type="similarity">
    <text evidence="11">Belongs to the RecD family.</text>
</comment>
<gene>
    <name evidence="11 14" type="primary">recD</name>
    <name evidence="14" type="ORF">V6U78_05565</name>
</gene>
<comment type="subunit">
    <text evidence="11">Heterotrimer of RecB, RecC and RecD. All subunits contribute to DNA-binding.</text>
</comment>
<dbReference type="CDD" id="cd18809">
    <property type="entry name" value="SF1_C_RecD"/>
    <property type="match status" value="1"/>
</dbReference>
<protein>
    <recommendedName>
        <fullName evidence="11">RecBCD enzyme subunit RecD</fullName>
        <ecNumber evidence="11">5.6.2.3</ecNumber>
    </recommendedName>
    <alternativeName>
        <fullName evidence="11">DNA 5'-3' helicase subunit RecD</fullName>
    </alternativeName>
    <alternativeName>
        <fullName evidence="11">Exonuclease V subunit RecD</fullName>
        <shortName evidence="11">ExoV subunit RecD</shortName>
    </alternativeName>
    <alternativeName>
        <fullName evidence="11">Helicase/nuclease RecBCD subunit RecD</fullName>
    </alternativeName>
</protein>
<evidence type="ECO:0000256" key="10">
    <source>
        <dbReference type="ARBA" id="ARBA00023235"/>
    </source>
</evidence>
<dbReference type="Gene3D" id="3.40.50.300">
    <property type="entry name" value="P-loop containing nucleotide triphosphate hydrolases"/>
    <property type="match status" value="3"/>
</dbReference>
<keyword evidence="9 11" id="KW-0234">DNA repair</keyword>
<evidence type="ECO:0000256" key="2">
    <source>
        <dbReference type="ARBA" id="ARBA00022741"/>
    </source>
</evidence>
<feature type="binding site" evidence="11">
    <location>
        <begin position="208"/>
        <end position="215"/>
    </location>
    <ligand>
        <name>ATP</name>
        <dbReference type="ChEBI" id="CHEBI:30616"/>
    </ligand>
</feature>
<sequence length="661" mass="72504">MSQLDERLIHWIEAGALRPLDLALMRFIQEQCPEASAPLLLATALVSEANGRGHVCLDLQALLEQPEQQLAKNERDQPLPLQATSTDPGQELAELLQGWTLTSWVQALLASEAVSDERDQPAPRAGSTPLVLAGSATQPLLYLRRYWLYERQIQAYLDQQLQNTRPLAEARITPLLDALFPEAPPTAIDYQKKACAQAAQSSFAIITGGPGTGKTTTVVRLLALLQGLQQQAGLPPLSIRLAAPTGKAAARLSESLAGSLQKIALPETLQACRDHIPTEVTTLHRLLGSQAGTRHFRHHAANPLPADLVIIDEASMVDVEMLAKLMLALTPQTRLILLGDKDQLASVEAGSVLGDLCRSADANQYTSLLEHSYRFNDYPGIGALAQAVNSGQASVKEIKAIFERYQRQDESPFTREHNLRLMQLTRSRPPANSDQDALKKLLRQGYKAYLQVIRNEQPASHADGEVNREALDVWAQQVFAAHRQFQLLTAVRRGPWGVEAMNELATATLKDLLEGSDNLWYSGRPVLVTRNDYSLKLMNGDIGICLEWPQATKNPGRRLLRVAFPDGQGGIRWVLPSRLQGVETVFAMTVHKSQGSEFTHTALVLPDQPSPVLTKELLYTGITRSSQAFTLVFSEERVLQSTLSNQVQRASGLMTATGTGG</sequence>
<evidence type="ECO:0000256" key="3">
    <source>
        <dbReference type="ARBA" id="ARBA00022763"/>
    </source>
</evidence>
<name>A0ABW8PW29_9GAMM</name>
<dbReference type="EMBL" id="JBANFI010000003">
    <property type="protein sequence ID" value="MFK7160501.1"/>
    <property type="molecule type" value="Genomic_DNA"/>
</dbReference>
<keyword evidence="8 11" id="KW-0238">DNA-binding</keyword>
<dbReference type="InterPro" id="IPR050534">
    <property type="entry name" value="Coronavir_polyprotein_1ab"/>
</dbReference>
<dbReference type="Gene3D" id="1.10.10.1020">
    <property type="entry name" value="RecBCD complex, subunit RecD, N-terminal domain"/>
    <property type="match status" value="1"/>
</dbReference>
<dbReference type="PANTHER" id="PTHR43788:SF6">
    <property type="entry name" value="DNA HELICASE B"/>
    <property type="match status" value="1"/>
</dbReference>
<keyword evidence="3 11" id="KW-0227">DNA damage</keyword>
<feature type="domain" description="UvrD-like helicase C-terminal" evidence="12">
    <location>
        <begin position="585"/>
        <end position="632"/>
    </location>
</feature>
<organism evidence="14 15">
    <name type="scientific">Marinospirillum alkalitolerans</name>
    <dbReference type="NCBI Taxonomy" id="3123374"/>
    <lineage>
        <taxon>Bacteria</taxon>
        <taxon>Pseudomonadati</taxon>
        <taxon>Pseudomonadota</taxon>
        <taxon>Gammaproteobacteria</taxon>
        <taxon>Oceanospirillales</taxon>
        <taxon>Oceanospirillaceae</taxon>
        <taxon>Marinospirillum</taxon>
    </lineage>
</organism>
<evidence type="ECO:0000256" key="7">
    <source>
        <dbReference type="ARBA" id="ARBA00022840"/>
    </source>
</evidence>
<evidence type="ECO:0000259" key="13">
    <source>
        <dbReference type="Pfam" id="PF21185"/>
    </source>
</evidence>
<dbReference type="HAMAP" id="MF_01487">
    <property type="entry name" value="RecD"/>
    <property type="match status" value="1"/>
</dbReference>
<dbReference type="SUPFAM" id="SSF52540">
    <property type="entry name" value="P-loop containing nucleoside triphosphate hydrolases"/>
    <property type="match status" value="1"/>
</dbReference>
<dbReference type="GO" id="GO:0008854">
    <property type="term" value="F:exodeoxyribonuclease V activity"/>
    <property type="evidence" value="ECO:0007669"/>
    <property type="project" value="UniProtKB-EC"/>
</dbReference>
<proteinExistence type="inferred from homology"/>
<feature type="domain" description="RecBCD enzyme subunit RecD N-terminal" evidence="13">
    <location>
        <begin position="13"/>
        <end position="135"/>
    </location>
</feature>
<evidence type="ECO:0000256" key="4">
    <source>
        <dbReference type="ARBA" id="ARBA00022801"/>
    </source>
</evidence>
<keyword evidence="4 11" id="KW-0378">Hydrolase</keyword>
<comment type="caution">
    <text evidence="14">The sequence shown here is derived from an EMBL/GenBank/DDBJ whole genome shotgun (WGS) entry which is preliminary data.</text>
</comment>
<accession>A0ABW8PW29</accession>
<evidence type="ECO:0000259" key="12">
    <source>
        <dbReference type="Pfam" id="PF13538"/>
    </source>
</evidence>
<keyword evidence="15" id="KW-1185">Reference proteome</keyword>
<keyword evidence="7 11" id="KW-0067">ATP-binding</keyword>
<evidence type="ECO:0000256" key="6">
    <source>
        <dbReference type="ARBA" id="ARBA00022839"/>
    </source>
</evidence>
<dbReference type="EC" id="5.6.2.3" evidence="11"/>
<evidence type="ECO:0000256" key="11">
    <source>
        <dbReference type="HAMAP-Rule" id="MF_01487"/>
    </source>
</evidence>
<keyword evidence="1 11" id="KW-0540">Nuclease</keyword>
<dbReference type="Pfam" id="PF21185">
    <property type="entry name" value="RecD_N"/>
    <property type="match status" value="1"/>
</dbReference>
<comment type="catalytic activity">
    <reaction evidence="11">
        <text>ATP + H2O = ADP + phosphate + H(+)</text>
        <dbReference type="Rhea" id="RHEA:13065"/>
        <dbReference type="ChEBI" id="CHEBI:15377"/>
        <dbReference type="ChEBI" id="CHEBI:15378"/>
        <dbReference type="ChEBI" id="CHEBI:30616"/>
        <dbReference type="ChEBI" id="CHEBI:43474"/>
        <dbReference type="ChEBI" id="CHEBI:456216"/>
        <dbReference type="EC" id="5.6.2.3"/>
    </reaction>
</comment>
<dbReference type="InterPro" id="IPR027785">
    <property type="entry name" value="UvrD-like_helicase_C"/>
</dbReference>
<dbReference type="NCBIfam" id="TIGR01447">
    <property type="entry name" value="recD"/>
    <property type="match status" value="1"/>
</dbReference>
<keyword evidence="10 11" id="KW-0413">Isomerase</keyword>
<keyword evidence="5 11" id="KW-0347">Helicase</keyword>